<dbReference type="InterPro" id="IPR006626">
    <property type="entry name" value="PbH1"/>
</dbReference>
<evidence type="ECO:0000256" key="1">
    <source>
        <dbReference type="ARBA" id="ARBA00022729"/>
    </source>
</evidence>
<evidence type="ECO:0000313" key="4">
    <source>
        <dbReference type="EMBL" id="WXB06101.1"/>
    </source>
</evidence>
<dbReference type="SUPFAM" id="SSF49785">
    <property type="entry name" value="Galactose-binding domain-like"/>
    <property type="match status" value="1"/>
</dbReference>
<reference evidence="4" key="1">
    <citation type="submission" date="2021-12" db="EMBL/GenBank/DDBJ databases">
        <title>Discovery of the Pendulisporaceae a myxobacterial family with distinct sporulation behavior and unique specialized metabolism.</title>
        <authorList>
            <person name="Garcia R."/>
            <person name="Popoff A."/>
            <person name="Bader C.D."/>
            <person name="Loehr J."/>
            <person name="Walesch S."/>
            <person name="Walt C."/>
            <person name="Boldt J."/>
            <person name="Bunk B."/>
            <person name="Haeckl F.J.F.P.J."/>
            <person name="Gunesch A.P."/>
            <person name="Birkelbach J."/>
            <person name="Nuebel U."/>
            <person name="Pietschmann T."/>
            <person name="Bach T."/>
            <person name="Mueller R."/>
        </authorList>
    </citation>
    <scope>NUCLEOTIDE SEQUENCE</scope>
    <source>
        <strain evidence="4">MSr11367</strain>
    </source>
</reference>
<dbReference type="InterPro" id="IPR055149">
    <property type="entry name" value="Agl_cat_D2"/>
</dbReference>
<dbReference type="InterPro" id="IPR012334">
    <property type="entry name" value="Pectin_lyas_fold"/>
</dbReference>
<keyword evidence="5" id="KW-1185">Reference proteome</keyword>
<evidence type="ECO:0000259" key="3">
    <source>
        <dbReference type="PROSITE" id="PS51175"/>
    </source>
</evidence>
<feature type="compositionally biased region" description="Polar residues" evidence="2">
    <location>
        <begin position="291"/>
        <end position="308"/>
    </location>
</feature>
<gene>
    <name evidence="4" type="ORF">LVJ94_02335</name>
</gene>
<organism evidence="4 5">
    <name type="scientific">Pendulispora rubella</name>
    <dbReference type="NCBI Taxonomy" id="2741070"/>
    <lineage>
        <taxon>Bacteria</taxon>
        <taxon>Pseudomonadati</taxon>
        <taxon>Myxococcota</taxon>
        <taxon>Myxococcia</taxon>
        <taxon>Myxococcales</taxon>
        <taxon>Sorangiineae</taxon>
        <taxon>Pendulisporaceae</taxon>
        <taxon>Pendulispora</taxon>
    </lineage>
</organism>
<dbReference type="SMART" id="SM00710">
    <property type="entry name" value="PbH1"/>
    <property type="match status" value="7"/>
</dbReference>
<dbReference type="InterPro" id="IPR005084">
    <property type="entry name" value="CBM6"/>
</dbReference>
<dbReference type="Gene3D" id="2.60.120.260">
    <property type="entry name" value="Galactose-binding domain-like"/>
    <property type="match status" value="2"/>
</dbReference>
<dbReference type="SMART" id="SM00606">
    <property type="entry name" value="CBD_IV"/>
    <property type="match status" value="1"/>
</dbReference>
<dbReference type="InterPro" id="IPR006584">
    <property type="entry name" value="Cellulose-bd_IV"/>
</dbReference>
<dbReference type="InterPro" id="IPR033801">
    <property type="entry name" value="CBM6-CBM35-CBM36-like_1"/>
</dbReference>
<dbReference type="Pfam" id="PF22816">
    <property type="entry name" value="CatAgl_D2"/>
    <property type="match status" value="1"/>
</dbReference>
<dbReference type="SUPFAM" id="SSF51126">
    <property type="entry name" value="Pectin lyase-like"/>
    <property type="match status" value="1"/>
</dbReference>
<feature type="region of interest" description="Disordered" evidence="2">
    <location>
        <begin position="291"/>
        <end position="311"/>
    </location>
</feature>
<dbReference type="InterPro" id="IPR008979">
    <property type="entry name" value="Galactose-bd-like_sf"/>
</dbReference>
<feature type="domain" description="CBM6" evidence="3">
    <location>
        <begin position="54"/>
        <end position="175"/>
    </location>
</feature>
<sequence>MSIIIIDAPRASLSRISLLFAFVMALGCSDRSSANVPNDAPGEDAISASYSAGSTIQAEAYSSKSDLNPKTENNNTTIGFFDGGTWLCFNDVDMTGVTGLDLQMAAANTGGIFSVRLDGGSGTEIGRYTVSTSTGGWGSWQTRTMSLSPASGMHSLCLRGESGAGILNLDWMKLNGSHASTPVGATVPFFSYEAEAGRLGGGAAVVSLTSPPTTRYSSPALESSGHAYVRLNATNQYVEWTNDTGKDIRFINVRASIPDTSDGKGQTATLDLYVNGSFRQALTLSSKQTWGYEGTSDSQYNSETQRPSDGNPRTFFDDVHAFISGAAVPSGATIRLQKSASNAAAFYYIDVVDLEAPPAPLGPPSNSLSIQSDCGAAPNDASKDNSAAIQNCINRAKSEGKSLWIPQGTFFVKTQGGLNANGITIQGAGMWYSTIYRNRNLPNVDGSGNPQPLGAIFNLTSCTVRNFALDSNAASRAQIDGAGGAMDTTGTNWLAEGIWTQHTMSGFWASGSGGTVRNSRLTSVWADGININNVSNGGTVGKDLTVQNNFVRGTGDDAIAINSVDWNDINGTRVQYTAMSNAKVSNNTSIAPWGGKGVAIYGGGGHEVKNNYMSDTARYIGLGVGKFGANGSNLTSATVSGNTIVRCGGNAYVQNQPAMHIGYGGDGHETGRIENAAVTGNTILDALYNGVAFSESFGTLFQSNRIEHPGFDGIVISPNFYPAPNGSAQIKDNTLTKLNSGRVAYRNNSSGFSATFGGNNW</sequence>
<protein>
    <submittedName>
        <fullName evidence="4">Carbohydrate-binding protein</fullName>
    </submittedName>
</protein>
<dbReference type="InterPro" id="IPR011050">
    <property type="entry name" value="Pectin_lyase_fold/virulence"/>
</dbReference>
<dbReference type="RefSeq" id="WP_394835752.1">
    <property type="nucleotide sequence ID" value="NZ_CP089929.1"/>
</dbReference>
<dbReference type="EMBL" id="CP089983">
    <property type="protein sequence ID" value="WXB06101.1"/>
    <property type="molecule type" value="Genomic_DNA"/>
</dbReference>
<dbReference type="PROSITE" id="PS51175">
    <property type="entry name" value="CBM6"/>
    <property type="match status" value="1"/>
</dbReference>
<dbReference type="Pfam" id="PF22815">
    <property type="entry name" value="CatAgl_D1"/>
    <property type="match status" value="1"/>
</dbReference>
<accession>A0ABZ2LA62</accession>
<dbReference type="Gene3D" id="2.160.20.10">
    <property type="entry name" value="Single-stranded right-handed beta-helix, Pectin lyase-like"/>
    <property type="match status" value="1"/>
</dbReference>
<dbReference type="Pfam" id="PF03422">
    <property type="entry name" value="CBM_6"/>
    <property type="match status" value="1"/>
</dbReference>
<dbReference type="CDD" id="cd04084">
    <property type="entry name" value="CBM6_xylanase-like"/>
    <property type="match status" value="1"/>
</dbReference>
<evidence type="ECO:0000256" key="2">
    <source>
        <dbReference type="SAM" id="MobiDB-lite"/>
    </source>
</evidence>
<proteinExistence type="predicted"/>
<keyword evidence="1" id="KW-0732">Signal</keyword>
<name>A0ABZ2LA62_9BACT</name>
<evidence type="ECO:0000313" key="5">
    <source>
        <dbReference type="Proteomes" id="UP001374803"/>
    </source>
</evidence>
<dbReference type="Proteomes" id="UP001374803">
    <property type="component" value="Chromosome"/>
</dbReference>